<dbReference type="EMBL" id="CAJC01000079">
    <property type="protein sequence ID" value="CCI52436.1"/>
    <property type="molecule type" value="Genomic_DNA"/>
</dbReference>
<name>A0A077M596_9MICO</name>
<dbReference type="AlphaFoldDB" id="A0A077M596"/>
<evidence type="ECO:0000313" key="2">
    <source>
        <dbReference type="EMBL" id="CCI52436.1"/>
    </source>
</evidence>
<keyword evidence="2" id="KW-0808">Transferase</keyword>
<dbReference type="SUPFAM" id="SSF55729">
    <property type="entry name" value="Acyl-CoA N-acyltransferases (Nat)"/>
    <property type="match status" value="1"/>
</dbReference>
<dbReference type="Pfam" id="PF13302">
    <property type="entry name" value="Acetyltransf_3"/>
    <property type="match status" value="1"/>
</dbReference>
<feature type="domain" description="N-acetyltransferase" evidence="1">
    <location>
        <begin position="23"/>
        <end position="185"/>
    </location>
</feature>
<protein>
    <submittedName>
        <fullName evidence="2">Putative acetyltransferase</fullName>
    </submittedName>
</protein>
<comment type="caution">
    <text evidence="2">The sequence shown here is derived from an EMBL/GenBank/DDBJ whole genome shotgun (WGS) entry which is preliminary data.</text>
</comment>
<dbReference type="PROSITE" id="PS51186">
    <property type="entry name" value="GNAT"/>
    <property type="match status" value="1"/>
</dbReference>
<dbReference type="RefSeq" id="WP_048544809.1">
    <property type="nucleotide sequence ID" value="NZ_HF571038.1"/>
</dbReference>
<dbReference type="PANTHER" id="PTHR39173:SF1">
    <property type="entry name" value="ACETYLTRANSFERASE"/>
    <property type="match status" value="1"/>
</dbReference>
<evidence type="ECO:0000259" key="1">
    <source>
        <dbReference type="PROSITE" id="PS51186"/>
    </source>
</evidence>
<dbReference type="Proteomes" id="UP000035720">
    <property type="component" value="Unassembled WGS sequence"/>
</dbReference>
<dbReference type="PANTHER" id="PTHR39173">
    <property type="entry name" value="ACETYLTRANSFERASE"/>
    <property type="match status" value="1"/>
</dbReference>
<reference evidence="2 3" key="1">
    <citation type="journal article" date="2013" name="ISME J.">
        <title>A metabolic model for members of the genus Tetrasphaera involved in enhanced biological phosphorus removal.</title>
        <authorList>
            <person name="Kristiansen R."/>
            <person name="Nguyen H.T.T."/>
            <person name="Saunders A.M."/>
            <person name="Nielsen J.L."/>
            <person name="Wimmer R."/>
            <person name="Le V.Q."/>
            <person name="McIlroy S.J."/>
            <person name="Petrovski S."/>
            <person name="Seviour R.J."/>
            <person name="Calteau A."/>
            <person name="Nielsen K.L."/>
            <person name="Nielsen P.H."/>
        </authorList>
    </citation>
    <scope>NUCLEOTIDE SEQUENCE [LARGE SCALE GENOMIC DNA]</scope>
    <source>
        <strain evidence="2 3">Ben 74</strain>
    </source>
</reference>
<gene>
    <name evidence="2" type="ORF">BN13_170037</name>
</gene>
<evidence type="ECO:0000313" key="3">
    <source>
        <dbReference type="Proteomes" id="UP000035720"/>
    </source>
</evidence>
<keyword evidence="3" id="KW-1185">Reference proteome</keyword>
<dbReference type="GO" id="GO:0016747">
    <property type="term" value="F:acyltransferase activity, transferring groups other than amino-acyl groups"/>
    <property type="evidence" value="ECO:0007669"/>
    <property type="project" value="InterPro"/>
</dbReference>
<dbReference type="Gene3D" id="3.40.630.30">
    <property type="match status" value="1"/>
</dbReference>
<dbReference type="STRING" id="1193518.BN13_170037"/>
<organism evidence="2 3">
    <name type="scientific">Nostocoides jenkinsii Ben 74</name>
    <dbReference type="NCBI Taxonomy" id="1193518"/>
    <lineage>
        <taxon>Bacteria</taxon>
        <taxon>Bacillati</taxon>
        <taxon>Actinomycetota</taxon>
        <taxon>Actinomycetes</taxon>
        <taxon>Micrococcales</taxon>
        <taxon>Intrasporangiaceae</taxon>
        <taxon>Nostocoides</taxon>
    </lineage>
</organism>
<dbReference type="CDD" id="cd04301">
    <property type="entry name" value="NAT_SF"/>
    <property type="match status" value="1"/>
</dbReference>
<proteinExistence type="predicted"/>
<dbReference type="InterPro" id="IPR000182">
    <property type="entry name" value="GNAT_dom"/>
</dbReference>
<sequence length="185" mass="20543">MRLIPPDTRLQRSYLAAVDEFADEIRHGDGRWVWLDEAGMEHPWSRADLETPDGFADFVARRRDPNADLPPGWVPCTYLWMDHDGEYVGSLAIRHHLTDFLATEGGHIGYGVRPSARGQGFAREALRQALTVCRDDLGLAKVLLTCDDDNAASARVIEANGGVLQDVVTAGSDGRAVRRYWIALD</sequence>
<accession>A0A077M596</accession>
<dbReference type="InterPro" id="IPR016181">
    <property type="entry name" value="Acyl_CoA_acyltransferase"/>
</dbReference>
<dbReference type="OrthoDB" id="9797989at2"/>